<evidence type="ECO:0000313" key="2">
    <source>
        <dbReference type="EMBL" id="KAF2603369.1"/>
    </source>
</evidence>
<gene>
    <name evidence="2" type="ORF">F2Q70_00027410</name>
</gene>
<dbReference type="AlphaFoldDB" id="A0A8S9LAK4"/>
<evidence type="ECO:0000256" key="1">
    <source>
        <dbReference type="SAM" id="MobiDB-lite"/>
    </source>
</evidence>
<protein>
    <submittedName>
        <fullName evidence="2">Uncharacterized protein</fullName>
    </submittedName>
</protein>
<sequence length="152" mass="16777">METIATTLQALNVQRPPPPVRDNVEQQDENKDDEDDEANQFAAVDDNPFAPLQSLSSQRFLILRRQNKKRKPKTQTQIFEPPVIHRKPMPENSSSEDYAMEKASGPHFSGLRFDSLLSSSPPNPSVSSPSHLPSAVSSSSSPAPKQPFVIGN</sequence>
<comment type="caution">
    <text evidence="2">The sequence shown here is derived from an EMBL/GenBank/DDBJ whole genome shotgun (WGS) entry which is preliminary data.</text>
</comment>
<feature type="region of interest" description="Disordered" evidence="1">
    <location>
        <begin position="1"/>
        <end position="38"/>
    </location>
</feature>
<dbReference type="EMBL" id="QGKY02000094">
    <property type="protein sequence ID" value="KAF2603369.1"/>
    <property type="molecule type" value="Genomic_DNA"/>
</dbReference>
<name>A0A8S9LAK4_BRACR</name>
<accession>A0A8S9LAK4</accession>
<feature type="compositionally biased region" description="Acidic residues" evidence="1">
    <location>
        <begin position="25"/>
        <end position="38"/>
    </location>
</feature>
<proteinExistence type="predicted"/>
<feature type="region of interest" description="Disordered" evidence="1">
    <location>
        <begin position="64"/>
        <end position="152"/>
    </location>
</feature>
<reference evidence="2" key="1">
    <citation type="submission" date="2019-12" db="EMBL/GenBank/DDBJ databases">
        <title>Genome sequencing and annotation of Brassica cretica.</title>
        <authorList>
            <person name="Studholme D.J."/>
            <person name="Sarris P.F."/>
        </authorList>
    </citation>
    <scope>NUCLEOTIDE SEQUENCE</scope>
    <source>
        <strain evidence="2">PFS-102/07</strain>
        <tissue evidence="2">Leaf</tissue>
    </source>
</reference>
<organism evidence="2">
    <name type="scientific">Brassica cretica</name>
    <name type="common">Mustard</name>
    <dbReference type="NCBI Taxonomy" id="69181"/>
    <lineage>
        <taxon>Eukaryota</taxon>
        <taxon>Viridiplantae</taxon>
        <taxon>Streptophyta</taxon>
        <taxon>Embryophyta</taxon>
        <taxon>Tracheophyta</taxon>
        <taxon>Spermatophyta</taxon>
        <taxon>Magnoliopsida</taxon>
        <taxon>eudicotyledons</taxon>
        <taxon>Gunneridae</taxon>
        <taxon>Pentapetalae</taxon>
        <taxon>rosids</taxon>
        <taxon>malvids</taxon>
        <taxon>Brassicales</taxon>
        <taxon>Brassicaceae</taxon>
        <taxon>Brassiceae</taxon>
        <taxon>Brassica</taxon>
    </lineage>
</organism>
<feature type="compositionally biased region" description="Low complexity" evidence="1">
    <location>
        <begin position="115"/>
        <end position="143"/>
    </location>
</feature>
<feature type="compositionally biased region" description="Polar residues" evidence="1">
    <location>
        <begin position="1"/>
        <end position="12"/>
    </location>
</feature>